<gene>
    <name evidence="2" type="ORF">A6R68_13387</name>
</gene>
<evidence type="ECO:0000256" key="1">
    <source>
        <dbReference type="SAM" id="MobiDB-lite"/>
    </source>
</evidence>
<name>A0A1A6H345_NEOLE</name>
<keyword evidence="3" id="KW-1185">Reference proteome</keyword>
<evidence type="ECO:0000313" key="3">
    <source>
        <dbReference type="Proteomes" id="UP000092124"/>
    </source>
</evidence>
<protein>
    <submittedName>
        <fullName evidence="2">Uncharacterized protein</fullName>
    </submittedName>
</protein>
<dbReference type="AlphaFoldDB" id="A0A1A6H345"/>
<reference evidence="2 3" key="1">
    <citation type="submission" date="2016-06" db="EMBL/GenBank/DDBJ databases">
        <title>The Draft Genome Sequence and Annotation of the Desert Woodrat Neotoma lepida.</title>
        <authorList>
            <person name="Campbell M."/>
            <person name="Oakeson K.F."/>
            <person name="Yandell M."/>
            <person name="Halpert J.R."/>
            <person name="Dearing D."/>
        </authorList>
    </citation>
    <scope>NUCLEOTIDE SEQUENCE [LARGE SCALE GENOMIC DNA]</scope>
    <source>
        <strain evidence="2">417</strain>
        <tissue evidence="2">Liver</tissue>
    </source>
</reference>
<evidence type="ECO:0000313" key="2">
    <source>
        <dbReference type="EMBL" id="OBS72032.1"/>
    </source>
</evidence>
<sequence>GSTTSNKFWNMASPQQLSSVGSIPVPKDVSMMNKHSHFYLYSQDGGGFPGMCKEEECQGGPDEDEAEDSPNNRVQPSVNSSLEIEEDEETNQEGSSGVPAWTSKNLETKLFLPAAAPSTKKREQRSASTMRHTKMRIL</sequence>
<comment type="caution">
    <text evidence="2">The sequence shown here is derived from an EMBL/GenBank/DDBJ whole genome shotgun (WGS) entry which is preliminary data.</text>
</comment>
<proteinExistence type="predicted"/>
<feature type="compositionally biased region" description="Polar residues" evidence="1">
    <location>
        <begin position="69"/>
        <end position="82"/>
    </location>
</feature>
<feature type="region of interest" description="Disordered" evidence="1">
    <location>
        <begin position="49"/>
        <end position="138"/>
    </location>
</feature>
<dbReference type="Proteomes" id="UP000092124">
    <property type="component" value="Unassembled WGS sequence"/>
</dbReference>
<feature type="non-terminal residue" evidence="2">
    <location>
        <position position="1"/>
    </location>
</feature>
<accession>A0A1A6H345</accession>
<organism evidence="2 3">
    <name type="scientific">Neotoma lepida</name>
    <name type="common">Desert woodrat</name>
    <dbReference type="NCBI Taxonomy" id="56216"/>
    <lineage>
        <taxon>Eukaryota</taxon>
        <taxon>Metazoa</taxon>
        <taxon>Chordata</taxon>
        <taxon>Craniata</taxon>
        <taxon>Vertebrata</taxon>
        <taxon>Euteleostomi</taxon>
        <taxon>Mammalia</taxon>
        <taxon>Eutheria</taxon>
        <taxon>Euarchontoglires</taxon>
        <taxon>Glires</taxon>
        <taxon>Rodentia</taxon>
        <taxon>Myomorpha</taxon>
        <taxon>Muroidea</taxon>
        <taxon>Cricetidae</taxon>
        <taxon>Neotominae</taxon>
        <taxon>Neotoma</taxon>
    </lineage>
</organism>
<dbReference type="EMBL" id="LZPO01055231">
    <property type="protein sequence ID" value="OBS72032.1"/>
    <property type="molecule type" value="Genomic_DNA"/>
</dbReference>